<comment type="caution">
    <text evidence="1">The sequence shown here is derived from an EMBL/GenBank/DDBJ whole genome shotgun (WGS) entry which is preliminary data.</text>
</comment>
<dbReference type="EMBL" id="CM056741">
    <property type="protein sequence ID" value="KAJ8684323.1"/>
    <property type="molecule type" value="Genomic_DNA"/>
</dbReference>
<protein>
    <submittedName>
        <fullName evidence="1">Uncharacterized protein</fullName>
    </submittedName>
</protein>
<sequence>MKITNDHHRHAGYVFGGNTLNIVGPFRRTRSGDQFILTMQDQLSKNYVAVPLPNATSELIDDAFADYFELTIDVHKHGNSIQIRRVTGLLAKMRCPDEKSTESEQNKQLSERGSYHCLGVYTCENHLWIFADVRDVKRNGQER</sequence>
<reference evidence="1" key="1">
    <citation type="submission" date="2023-04" db="EMBL/GenBank/DDBJ databases">
        <title>A chromosome-level genome assembly of the parasitoid wasp Eretmocerus hayati.</title>
        <authorList>
            <person name="Zhong Y."/>
            <person name="Liu S."/>
            <person name="Liu Y."/>
        </authorList>
    </citation>
    <scope>NUCLEOTIDE SEQUENCE</scope>
    <source>
        <strain evidence="1">ZJU_SS_LIU_2023</strain>
    </source>
</reference>
<proteinExistence type="predicted"/>
<gene>
    <name evidence="1" type="ORF">QAD02_020115</name>
</gene>
<evidence type="ECO:0000313" key="2">
    <source>
        <dbReference type="Proteomes" id="UP001239111"/>
    </source>
</evidence>
<keyword evidence="2" id="KW-1185">Reference proteome</keyword>
<dbReference type="Proteomes" id="UP001239111">
    <property type="component" value="Chromosome 1"/>
</dbReference>
<evidence type="ECO:0000313" key="1">
    <source>
        <dbReference type="EMBL" id="KAJ8684323.1"/>
    </source>
</evidence>
<organism evidence="1 2">
    <name type="scientific">Eretmocerus hayati</name>
    <dbReference type="NCBI Taxonomy" id="131215"/>
    <lineage>
        <taxon>Eukaryota</taxon>
        <taxon>Metazoa</taxon>
        <taxon>Ecdysozoa</taxon>
        <taxon>Arthropoda</taxon>
        <taxon>Hexapoda</taxon>
        <taxon>Insecta</taxon>
        <taxon>Pterygota</taxon>
        <taxon>Neoptera</taxon>
        <taxon>Endopterygota</taxon>
        <taxon>Hymenoptera</taxon>
        <taxon>Apocrita</taxon>
        <taxon>Proctotrupomorpha</taxon>
        <taxon>Chalcidoidea</taxon>
        <taxon>Aphelinidae</taxon>
        <taxon>Aphelininae</taxon>
        <taxon>Eretmocerus</taxon>
    </lineage>
</organism>
<name>A0ACC2PLK6_9HYME</name>
<accession>A0ACC2PLK6</accession>